<name>A0AAW1GWD2_SAPOF</name>
<dbReference type="PANTHER" id="PTHR32285">
    <property type="entry name" value="PROTEIN TRICHOME BIREFRINGENCE-LIKE 9-RELATED"/>
    <property type="match status" value="1"/>
</dbReference>
<protein>
    <recommendedName>
        <fullName evidence="2">Trichome birefringence-like C-terminal domain-containing protein</fullName>
    </recommendedName>
</protein>
<dbReference type="EMBL" id="JBDFQZ010000013">
    <property type="protein sequence ID" value="KAK9668380.1"/>
    <property type="molecule type" value="Genomic_DNA"/>
</dbReference>
<evidence type="ECO:0000259" key="2">
    <source>
        <dbReference type="Pfam" id="PF13839"/>
    </source>
</evidence>
<organism evidence="3 4">
    <name type="scientific">Saponaria officinalis</name>
    <name type="common">Common soapwort</name>
    <name type="synonym">Lychnis saponaria</name>
    <dbReference type="NCBI Taxonomy" id="3572"/>
    <lineage>
        <taxon>Eukaryota</taxon>
        <taxon>Viridiplantae</taxon>
        <taxon>Streptophyta</taxon>
        <taxon>Embryophyta</taxon>
        <taxon>Tracheophyta</taxon>
        <taxon>Spermatophyta</taxon>
        <taxon>Magnoliopsida</taxon>
        <taxon>eudicotyledons</taxon>
        <taxon>Gunneridae</taxon>
        <taxon>Pentapetalae</taxon>
        <taxon>Caryophyllales</taxon>
        <taxon>Caryophyllaceae</taxon>
        <taxon>Caryophylleae</taxon>
        <taxon>Saponaria</taxon>
    </lineage>
</organism>
<dbReference type="Pfam" id="PF13839">
    <property type="entry name" value="PC-Esterase"/>
    <property type="match status" value="1"/>
</dbReference>
<comment type="caution">
    <text evidence="3">The sequence shown here is derived from an EMBL/GenBank/DDBJ whole genome shotgun (WGS) entry which is preliminary data.</text>
</comment>
<evidence type="ECO:0000313" key="4">
    <source>
        <dbReference type="Proteomes" id="UP001443914"/>
    </source>
</evidence>
<gene>
    <name evidence="3" type="ORF">RND81_13G056200</name>
</gene>
<dbReference type="InterPro" id="IPR026057">
    <property type="entry name" value="TBL_C"/>
</dbReference>
<dbReference type="PANTHER" id="PTHR32285:SF219">
    <property type="entry name" value="PROTEIN TRICHOME BIREFRINGENCE-LIKE 24"/>
    <property type="match status" value="1"/>
</dbReference>
<dbReference type="AlphaFoldDB" id="A0AAW1GWD2"/>
<evidence type="ECO:0000313" key="3">
    <source>
        <dbReference type="EMBL" id="KAK9668380.1"/>
    </source>
</evidence>
<dbReference type="InterPro" id="IPR029962">
    <property type="entry name" value="TBL"/>
</dbReference>
<accession>A0AAW1GWD2</accession>
<reference evidence="3" key="1">
    <citation type="submission" date="2024-03" db="EMBL/GenBank/DDBJ databases">
        <title>WGS assembly of Saponaria officinalis var. Norfolk2.</title>
        <authorList>
            <person name="Jenkins J."/>
            <person name="Shu S."/>
            <person name="Grimwood J."/>
            <person name="Barry K."/>
            <person name="Goodstein D."/>
            <person name="Schmutz J."/>
            <person name="Leebens-Mack J."/>
            <person name="Osbourn A."/>
        </authorList>
    </citation>
    <scope>NUCLEOTIDE SEQUENCE [LARGE SCALE GENOMIC DNA]</scope>
    <source>
        <strain evidence="3">JIC</strain>
    </source>
</reference>
<keyword evidence="4" id="KW-1185">Reference proteome</keyword>
<dbReference type="GO" id="GO:0016413">
    <property type="term" value="F:O-acetyltransferase activity"/>
    <property type="evidence" value="ECO:0007669"/>
    <property type="project" value="InterPro"/>
</dbReference>
<proteinExistence type="inferred from homology"/>
<comment type="similarity">
    <text evidence="1">Belongs to the PC-esterase family. TBL subfamily.</text>
</comment>
<dbReference type="Proteomes" id="UP001443914">
    <property type="component" value="Unassembled WGS sequence"/>
</dbReference>
<sequence>MTNGRPDSGYLYWKWSPKNCTLPQFNAQRFLETMRNKKWALIGDSISRNHVQSLVCMLSKVEEAVLFYHDEEYKSKGWRFLSYNLTMYVIWSPFLTKASIYEDINGVSTREIDLHLDKLDTKWTVLYENLDYMIFSTGKWFLKSAKYYERNKVLGCHGCQRQNLADLGFDFAYRKTLRSVLTFIAESNHKGLIFFRTSTPDHFEGGEWSTGGSCTRTVPFKEGEVKLKDLHNILRTIELEEFERAVKRASENGVNLKLLDFMQLSLLRPDGHPGPYRAFQPFAKGKNVKVQNDCLHWCLPGPIDAWNDVIMKMAVNV</sequence>
<feature type="domain" description="Trichome birefringence-like C-terminal" evidence="2">
    <location>
        <begin position="22"/>
        <end position="313"/>
    </location>
</feature>
<dbReference type="GO" id="GO:0005794">
    <property type="term" value="C:Golgi apparatus"/>
    <property type="evidence" value="ECO:0007669"/>
    <property type="project" value="TreeGrafter"/>
</dbReference>
<evidence type="ECO:0000256" key="1">
    <source>
        <dbReference type="ARBA" id="ARBA00007727"/>
    </source>
</evidence>